<dbReference type="InterPro" id="IPR019481">
    <property type="entry name" value="TFIIIC_triple_barrel"/>
</dbReference>
<protein>
    <recommendedName>
        <fullName evidence="2">Transcription factor TFIIIC triple barrel domain-containing protein</fullName>
    </recommendedName>
</protein>
<comment type="caution">
    <text evidence="3">The sequence shown here is derived from an EMBL/GenBank/DDBJ whole genome shotgun (WGS) entry which is preliminary data.</text>
</comment>
<evidence type="ECO:0000259" key="2">
    <source>
        <dbReference type="Pfam" id="PF10419"/>
    </source>
</evidence>
<dbReference type="Gene3D" id="2.60.40.4370">
    <property type="match status" value="1"/>
</dbReference>
<evidence type="ECO:0000313" key="3">
    <source>
        <dbReference type="EMBL" id="KAJ3479479.1"/>
    </source>
</evidence>
<keyword evidence="4" id="KW-1185">Reference proteome</keyword>
<dbReference type="Pfam" id="PF10419">
    <property type="entry name" value="TFIIIC_sub6"/>
    <property type="match status" value="1"/>
</dbReference>
<sequence length="198" mass="21768">MSRQSLFPGFSQVEAFGQEEEYEHLENGEVDEEVVYVTLDLGQVEPTLVPSTSSYRLIGLDTPTPYLQLSGSIFKGQHQNLLGTEILFTESRDEHHNRNTKPPLSHVAITEHRIRFKEVEVKPLDPVALGDASKQQKESLTAEQLDGSSALFAIGQTARGSQVSKRGRGSRAKPKGKGKAIEVAPDDPMDVDSNLGKQ</sequence>
<dbReference type="EMBL" id="JANAWD010000436">
    <property type="protein sequence ID" value="KAJ3479479.1"/>
    <property type="molecule type" value="Genomic_DNA"/>
</dbReference>
<dbReference type="GO" id="GO:0006383">
    <property type="term" value="P:transcription by RNA polymerase III"/>
    <property type="evidence" value="ECO:0007669"/>
    <property type="project" value="InterPro"/>
</dbReference>
<reference evidence="3" key="1">
    <citation type="submission" date="2022-07" db="EMBL/GenBank/DDBJ databases">
        <title>Genome Sequence of Physisporinus lineatus.</title>
        <authorList>
            <person name="Buettner E."/>
        </authorList>
    </citation>
    <scope>NUCLEOTIDE SEQUENCE</scope>
    <source>
        <strain evidence="3">VT162</strain>
    </source>
</reference>
<feature type="compositionally biased region" description="Basic residues" evidence="1">
    <location>
        <begin position="165"/>
        <end position="178"/>
    </location>
</feature>
<gene>
    <name evidence="3" type="ORF">NLI96_g9033</name>
</gene>
<proteinExistence type="predicted"/>
<dbReference type="GO" id="GO:0000127">
    <property type="term" value="C:transcription factor TFIIIC complex"/>
    <property type="evidence" value="ECO:0007669"/>
    <property type="project" value="TreeGrafter"/>
</dbReference>
<name>A0AAD5UW73_9APHY</name>
<evidence type="ECO:0000313" key="4">
    <source>
        <dbReference type="Proteomes" id="UP001212997"/>
    </source>
</evidence>
<dbReference type="AlphaFoldDB" id="A0AAD5UW73"/>
<feature type="domain" description="Transcription factor TFIIIC triple barrel" evidence="2">
    <location>
        <begin position="31"/>
        <end position="121"/>
    </location>
</feature>
<feature type="region of interest" description="Disordered" evidence="1">
    <location>
        <begin position="156"/>
        <end position="198"/>
    </location>
</feature>
<dbReference type="PANTHER" id="PTHR21860:SF2">
    <property type="entry name" value="GENERAL TRANSCRIPTION FACTOR 3C POLYPEPTIDE 6"/>
    <property type="match status" value="1"/>
</dbReference>
<dbReference type="InterPro" id="IPR042771">
    <property type="entry name" value="GTF3C6-like"/>
</dbReference>
<organism evidence="3 4">
    <name type="scientific">Meripilus lineatus</name>
    <dbReference type="NCBI Taxonomy" id="2056292"/>
    <lineage>
        <taxon>Eukaryota</taxon>
        <taxon>Fungi</taxon>
        <taxon>Dikarya</taxon>
        <taxon>Basidiomycota</taxon>
        <taxon>Agaricomycotina</taxon>
        <taxon>Agaricomycetes</taxon>
        <taxon>Polyporales</taxon>
        <taxon>Meripilaceae</taxon>
        <taxon>Meripilus</taxon>
    </lineage>
</organism>
<dbReference type="PANTHER" id="PTHR21860">
    <property type="entry name" value="TRANSCRIPTION INITIATION FACTOR IIIC TFIIIC , POLYPEPTIDE 6-RELATED"/>
    <property type="match status" value="1"/>
</dbReference>
<dbReference type="Proteomes" id="UP001212997">
    <property type="component" value="Unassembled WGS sequence"/>
</dbReference>
<accession>A0AAD5UW73</accession>
<evidence type="ECO:0000256" key="1">
    <source>
        <dbReference type="SAM" id="MobiDB-lite"/>
    </source>
</evidence>